<proteinExistence type="predicted"/>
<feature type="domain" description="Reverse transcriptase Ty1/copia-type" evidence="1">
    <location>
        <begin position="44"/>
        <end position="141"/>
    </location>
</feature>
<gene>
    <name evidence="2" type="ORF">Tci_875362</name>
</gene>
<reference evidence="2" key="1">
    <citation type="journal article" date="2019" name="Sci. Rep.">
        <title>Draft genome of Tanacetum cinerariifolium, the natural source of mosquito coil.</title>
        <authorList>
            <person name="Yamashiro T."/>
            <person name="Shiraishi A."/>
            <person name="Satake H."/>
            <person name="Nakayama K."/>
        </authorList>
    </citation>
    <scope>NUCLEOTIDE SEQUENCE</scope>
</reference>
<evidence type="ECO:0000259" key="1">
    <source>
        <dbReference type="Pfam" id="PF07727"/>
    </source>
</evidence>
<feature type="non-terminal residue" evidence="2">
    <location>
        <position position="1"/>
    </location>
</feature>
<dbReference type="InterPro" id="IPR013103">
    <property type="entry name" value="RVT_2"/>
</dbReference>
<accession>A0A699T1W6</accession>
<comment type="caution">
    <text evidence="2">The sequence shown here is derived from an EMBL/GenBank/DDBJ whole genome shotgun (WGS) entry which is preliminary data.</text>
</comment>
<dbReference type="Pfam" id="PF07727">
    <property type="entry name" value="RVT_2"/>
    <property type="match status" value="1"/>
</dbReference>
<sequence>EQRWTKDHPLEQVIGNPSQSVRTRRQLKSNAEMCMFALTFNRLDVWELVDRPLFTNVINLKWLWKNKRDEENTVIRNKSRLVAKGYAQKEGVDFEESFAPVARLEVVRLYIAYATHKSFTIYQMDVKTAFLYGPLKEEVYID</sequence>
<protein>
    <recommendedName>
        <fullName evidence="1">Reverse transcriptase Ty1/copia-type domain-containing protein</fullName>
    </recommendedName>
</protein>
<name>A0A699T1W6_TANCI</name>
<dbReference type="EMBL" id="BKCJ011204688">
    <property type="protein sequence ID" value="GFD03393.1"/>
    <property type="molecule type" value="Genomic_DNA"/>
</dbReference>
<organism evidence="2">
    <name type="scientific">Tanacetum cinerariifolium</name>
    <name type="common">Dalmatian daisy</name>
    <name type="synonym">Chrysanthemum cinerariifolium</name>
    <dbReference type="NCBI Taxonomy" id="118510"/>
    <lineage>
        <taxon>Eukaryota</taxon>
        <taxon>Viridiplantae</taxon>
        <taxon>Streptophyta</taxon>
        <taxon>Embryophyta</taxon>
        <taxon>Tracheophyta</taxon>
        <taxon>Spermatophyta</taxon>
        <taxon>Magnoliopsida</taxon>
        <taxon>eudicotyledons</taxon>
        <taxon>Gunneridae</taxon>
        <taxon>Pentapetalae</taxon>
        <taxon>asterids</taxon>
        <taxon>campanulids</taxon>
        <taxon>Asterales</taxon>
        <taxon>Asteraceae</taxon>
        <taxon>Asteroideae</taxon>
        <taxon>Anthemideae</taxon>
        <taxon>Anthemidinae</taxon>
        <taxon>Tanacetum</taxon>
    </lineage>
</organism>
<dbReference type="AlphaFoldDB" id="A0A699T1W6"/>
<evidence type="ECO:0000313" key="2">
    <source>
        <dbReference type="EMBL" id="GFD03393.1"/>
    </source>
</evidence>